<dbReference type="InterPro" id="IPR053134">
    <property type="entry name" value="RNA-dir_DNA_polymerase"/>
</dbReference>
<feature type="coiled-coil region" evidence="1">
    <location>
        <begin position="12"/>
        <end position="39"/>
    </location>
</feature>
<evidence type="ECO:0000313" key="5">
    <source>
        <dbReference type="RefSeq" id="XP_015947229.1"/>
    </source>
</evidence>
<dbReference type="Gene3D" id="3.10.10.10">
    <property type="entry name" value="HIV Type 1 Reverse Transcriptase, subunit A, domain 1"/>
    <property type="match status" value="1"/>
</dbReference>
<dbReference type="PANTHER" id="PTHR24559">
    <property type="entry name" value="TRANSPOSON TY3-I GAG-POL POLYPROTEIN"/>
    <property type="match status" value="1"/>
</dbReference>
<dbReference type="Pfam" id="PF00078">
    <property type="entry name" value="RVT_1"/>
    <property type="match status" value="1"/>
</dbReference>
<reference evidence="5" key="2">
    <citation type="submission" date="2025-08" db="UniProtKB">
        <authorList>
            <consortium name="RefSeq"/>
        </authorList>
    </citation>
    <scope>IDENTIFICATION</scope>
    <source>
        <tissue evidence="5">Whole plant</tissue>
    </source>
</reference>
<protein>
    <submittedName>
        <fullName evidence="5">Uncharacterized protein LOC107472194</fullName>
    </submittedName>
</protein>
<organism evidence="4 5">
    <name type="scientific">Arachis duranensis</name>
    <name type="common">Wild peanut</name>
    <dbReference type="NCBI Taxonomy" id="130453"/>
    <lineage>
        <taxon>Eukaryota</taxon>
        <taxon>Viridiplantae</taxon>
        <taxon>Streptophyta</taxon>
        <taxon>Embryophyta</taxon>
        <taxon>Tracheophyta</taxon>
        <taxon>Spermatophyta</taxon>
        <taxon>Magnoliopsida</taxon>
        <taxon>eudicotyledons</taxon>
        <taxon>Gunneridae</taxon>
        <taxon>Pentapetalae</taxon>
        <taxon>rosids</taxon>
        <taxon>fabids</taxon>
        <taxon>Fabales</taxon>
        <taxon>Fabaceae</taxon>
        <taxon>Papilionoideae</taxon>
        <taxon>50 kb inversion clade</taxon>
        <taxon>dalbergioids sensu lato</taxon>
        <taxon>Dalbergieae</taxon>
        <taxon>Pterocarpus clade</taxon>
        <taxon>Arachis</taxon>
    </lineage>
</organism>
<dbReference type="KEGG" id="adu:107472194"/>
<proteinExistence type="predicted"/>
<dbReference type="InterPro" id="IPR043502">
    <property type="entry name" value="DNA/RNA_pol_sf"/>
</dbReference>
<reference evidence="4" key="1">
    <citation type="journal article" date="2016" name="Nat. Genet.">
        <title>The genome sequences of Arachis duranensis and Arachis ipaensis, the diploid ancestors of cultivated peanut.</title>
        <authorList>
            <person name="Bertioli D.J."/>
            <person name="Cannon S.B."/>
            <person name="Froenicke L."/>
            <person name="Huang G."/>
            <person name="Farmer A.D."/>
            <person name="Cannon E.K."/>
            <person name="Liu X."/>
            <person name="Gao D."/>
            <person name="Clevenger J."/>
            <person name="Dash S."/>
            <person name="Ren L."/>
            <person name="Moretzsohn M.C."/>
            <person name="Shirasawa K."/>
            <person name="Huang W."/>
            <person name="Vidigal B."/>
            <person name="Abernathy B."/>
            <person name="Chu Y."/>
            <person name="Niederhuth C.E."/>
            <person name="Umale P."/>
            <person name="Araujo A.C."/>
            <person name="Kozik A."/>
            <person name="Kim K.D."/>
            <person name="Burow M.D."/>
            <person name="Varshney R.K."/>
            <person name="Wang X."/>
            <person name="Zhang X."/>
            <person name="Barkley N."/>
            <person name="Guimaraes P.M."/>
            <person name="Isobe S."/>
            <person name="Guo B."/>
            <person name="Liao B."/>
            <person name="Stalker H.T."/>
            <person name="Schmitz R.J."/>
            <person name="Scheffler B.E."/>
            <person name="Leal-Bertioli S.C."/>
            <person name="Xun X."/>
            <person name="Jackson S.A."/>
            <person name="Michelmore R."/>
            <person name="Ozias-Akins P."/>
        </authorList>
    </citation>
    <scope>NUCLEOTIDE SEQUENCE [LARGE SCALE GENOMIC DNA]</scope>
    <source>
        <strain evidence="4">cv. V14167</strain>
    </source>
</reference>
<evidence type="ECO:0000313" key="4">
    <source>
        <dbReference type="Proteomes" id="UP000515211"/>
    </source>
</evidence>
<accession>A0A6P4CAI6</accession>
<gene>
    <name evidence="5" type="primary">LOC107472194</name>
</gene>
<evidence type="ECO:0000256" key="1">
    <source>
        <dbReference type="SAM" id="Coils"/>
    </source>
</evidence>
<keyword evidence="4" id="KW-1185">Reference proteome</keyword>
<sequence>MGQDIIELKAFKEEVNSNLQNQGAAIQKLENQIVYLSKQTPGPSVSHAAKAIAREECKAITLRSGTKLKEISKETTEDEAKENVRDKEQGQSSTPSATKEKEKEVLKPYIPKAPYPQRLMKREKDGQFSRFLEIFKKLQINIPFAEAIEQMPLYAKFLKELMTKKRSWRNEETAMSYPSESLKECMRVDVVDIAIQETFEETTKEVAEEEFTNDMEVSDIKAAETTMPSMPGRVKEEKEAPKHELKALPPNLKYAYLGSDESYPVIISSALSQEQEEELIKVLQTHQDAIGWTLADLKGISSSICMNKILLEEDARPSIQAQRRLNPVMKEVVQKEVIKLWQAGVIYPISDSPWVSPVQVVPKKEGITMVPDERNELIPTRTVTGWRMCIDHRKLNEATRKDNFPLPFLDQMLERLAGHAYYCFLDGYSGNSQIKVDPKDQKKTSFTCPYGVFAYRHMPFGLCNAPTTFQRCILSIFSYMIEKFIEAFMDNFLVFGDFFPNYLHHLALVLKRCQETNLVLN</sequence>
<dbReference type="Gene3D" id="3.30.70.270">
    <property type="match status" value="1"/>
</dbReference>
<evidence type="ECO:0000256" key="2">
    <source>
        <dbReference type="SAM" id="MobiDB-lite"/>
    </source>
</evidence>
<feature type="domain" description="Reverse transcriptase" evidence="3">
    <location>
        <begin position="383"/>
        <end position="521"/>
    </location>
</feature>
<dbReference type="GeneID" id="107472194"/>
<dbReference type="RefSeq" id="XP_015947229.1">
    <property type="nucleotide sequence ID" value="XM_016091743.1"/>
</dbReference>
<dbReference type="SUPFAM" id="SSF56672">
    <property type="entry name" value="DNA/RNA polymerases"/>
    <property type="match status" value="1"/>
</dbReference>
<dbReference type="InterPro" id="IPR043128">
    <property type="entry name" value="Rev_trsase/Diguanyl_cyclase"/>
</dbReference>
<dbReference type="Proteomes" id="UP000515211">
    <property type="component" value="Chromosome 4"/>
</dbReference>
<dbReference type="AlphaFoldDB" id="A0A6P4CAI6"/>
<dbReference type="OrthoDB" id="1424255at2759"/>
<dbReference type="InterPro" id="IPR000477">
    <property type="entry name" value="RT_dom"/>
</dbReference>
<name>A0A6P4CAI6_ARADU</name>
<keyword evidence="1" id="KW-0175">Coiled coil</keyword>
<evidence type="ECO:0000259" key="3">
    <source>
        <dbReference type="Pfam" id="PF00078"/>
    </source>
</evidence>
<feature type="region of interest" description="Disordered" evidence="2">
    <location>
        <begin position="68"/>
        <end position="105"/>
    </location>
</feature>
<dbReference type="PANTHER" id="PTHR24559:SF444">
    <property type="entry name" value="REVERSE TRANSCRIPTASE DOMAIN-CONTAINING PROTEIN"/>
    <property type="match status" value="1"/>
</dbReference>
<dbReference type="CDD" id="cd01647">
    <property type="entry name" value="RT_LTR"/>
    <property type="match status" value="1"/>
</dbReference>